<proteinExistence type="predicted"/>
<feature type="compositionally biased region" description="Basic residues" evidence="1">
    <location>
        <begin position="55"/>
        <end position="72"/>
    </location>
</feature>
<protein>
    <submittedName>
        <fullName evidence="2">Uncharacterized protein</fullName>
    </submittedName>
</protein>
<name>X1BW55_9ZZZZ</name>
<evidence type="ECO:0000256" key="1">
    <source>
        <dbReference type="SAM" id="MobiDB-lite"/>
    </source>
</evidence>
<dbReference type="AlphaFoldDB" id="X1BW55"/>
<organism evidence="2">
    <name type="scientific">marine sediment metagenome</name>
    <dbReference type="NCBI Taxonomy" id="412755"/>
    <lineage>
        <taxon>unclassified sequences</taxon>
        <taxon>metagenomes</taxon>
        <taxon>ecological metagenomes</taxon>
    </lineage>
</organism>
<comment type="caution">
    <text evidence="2">The sequence shown here is derived from an EMBL/GenBank/DDBJ whole genome shotgun (WGS) entry which is preliminary data.</text>
</comment>
<evidence type="ECO:0000313" key="2">
    <source>
        <dbReference type="EMBL" id="GAG88413.1"/>
    </source>
</evidence>
<feature type="non-terminal residue" evidence="2">
    <location>
        <position position="1"/>
    </location>
</feature>
<dbReference type="EMBL" id="BART01016986">
    <property type="protein sequence ID" value="GAG88413.1"/>
    <property type="molecule type" value="Genomic_DNA"/>
</dbReference>
<gene>
    <name evidence="2" type="ORF">S01H4_32487</name>
</gene>
<reference evidence="2" key="1">
    <citation type="journal article" date="2014" name="Front. Microbiol.">
        <title>High frequency of phylogenetically diverse reductive dehalogenase-homologous genes in deep subseafloor sedimentary metagenomes.</title>
        <authorList>
            <person name="Kawai M."/>
            <person name="Futagami T."/>
            <person name="Toyoda A."/>
            <person name="Takaki Y."/>
            <person name="Nishi S."/>
            <person name="Hori S."/>
            <person name="Arai W."/>
            <person name="Tsubouchi T."/>
            <person name="Morono Y."/>
            <person name="Uchiyama I."/>
            <person name="Ito T."/>
            <person name="Fujiyama A."/>
            <person name="Inagaki F."/>
            <person name="Takami H."/>
        </authorList>
    </citation>
    <scope>NUCLEOTIDE SEQUENCE</scope>
    <source>
        <strain evidence="2">Expedition CK06-06</strain>
    </source>
</reference>
<sequence>FAKRKVSGWNKQVKAAMKLAKENPKLWRPGSPGIYGKGKKNGLMGQITKDLSKLNKGKKARTKKQKKLKAKLKGSIGKAVADWKKRKGYK</sequence>
<accession>X1BW55</accession>
<feature type="region of interest" description="Disordered" evidence="1">
    <location>
        <begin position="54"/>
        <end position="73"/>
    </location>
</feature>